<keyword evidence="3" id="KW-1185">Reference proteome</keyword>
<evidence type="ECO:0000256" key="1">
    <source>
        <dbReference type="SAM" id="MobiDB-lite"/>
    </source>
</evidence>
<name>A0A5B7FVZ1_PORTR</name>
<protein>
    <submittedName>
        <fullName evidence="2">Uncharacterized protein</fullName>
    </submittedName>
</protein>
<gene>
    <name evidence="2" type="ORF">E2C01_043308</name>
</gene>
<proteinExistence type="predicted"/>
<accession>A0A5B7FVZ1</accession>
<organism evidence="2 3">
    <name type="scientific">Portunus trituberculatus</name>
    <name type="common">Swimming crab</name>
    <name type="synonym">Neptunus trituberculatus</name>
    <dbReference type="NCBI Taxonomy" id="210409"/>
    <lineage>
        <taxon>Eukaryota</taxon>
        <taxon>Metazoa</taxon>
        <taxon>Ecdysozoa</taxon>
        <taxon>Arthropoda</taxon>
        <taxon>Crustacea</taxon>
        <taxon>Multicrustacea</taxon>
        <taxon>Malacostraca</taxon>
        <taxon>Eumalacostraca</taxon>
        <taxon>Eucarida</taxon>
        <taxon>Decapoda</taxon>
        <taxon>Pleocyemata</taxon>
        <taxon>Brachyura</taxon>
        <taxon>Eubrachyura</taxon>
        <taxon>Portunoidea</taxon>
        <taxon>Portunidae</taxon>
        <taxon>Portuninae</taxon>
        <taxon>Portunus</taxon>
    </lineage>
</organism>
<dbReference type="Proteomes" id="UP000324222">
    <property type="component" value="Unassembled WGS sequence"/>
</dbReference>
<sequence length="127" mass="13578">MQETECDSGWWPEVEGKEVAIEEKEEEEEQGEENKPAHSSSSSSVEGARPAGLEGGVEEEVQCGLSSGPGRTCGACACLWRSSLHVEAFVRTLCGVGPPGPLAPVPRAARARLWHSLVARRHVVAVM</sequence>
<dbReference type="AlphaFoldDB" id="A0A5B7FVZ1"/>
<dbReference type="EMBL" id="VSRR010008915">
    <property type="protein sequence ID" value="MPC49505.1"/>
    <property type="molecule type" value="Genomic_DNA"/>
</dbReference>
<evidence type="ECO:0000313" key="2">
    <source>
        <dbReference type="EMBL" id="MPC49505.1"/>
    </source>
</evidence>
<feature type="region of interest" description="Disordered" evidence="1">
    <location>
        <begin position="1"/>
        <end position="54"/>
    </location>
</feature>
<reference evidence="2 3" key="1">
    <citation type="submission" date="2019-05" db="EMBL/GenBank/DDBJ databases">
        <title>Another draft genome of Portunus trituberculatus and its Hox gene families provides insights of decapod evolution.</title>
        <authorList>
            <person name="Jeong J.-H."/>
            <person name="Song I."/>
            <person name="Kim S."/>
            <person name="Choi T."/>
            <person name="Kim D."/>
            <person name="Ryu S."/>
            <person name="Kim W."/>
        </authorList>
    </citation>
    <scope>NUCLEOTIDE SEQUENCE [LARGE SCALE GENOMIC DNA]</scope>
    <source>
        <tissue evidence="2">Muscle</tissue>
    </source>
</reference>
<comment type="caution">
    <text evidence="2">The sequence shown here is derived from an EMBL/GenBank/DDBJ whole genome shotgun (WGS) entry which is preliminary data.</text>
</comment>
<evidence type="ECO:0000313" key="3">
    <source>
        <dbReference type="Proteomes" id="UP000324222"/>
    </source>
</evidence>